<dbReference type="InterPro" id="IPR036388">
    <property type="entry name" value="WH-like_DNA-bd_sf"/>
</dbReference>
<feature type="compositionally biased region" description="Basic residues" evidence="1">
    <location>
        <begin position="455"/>
        <end position="476"/>
    </location>
</feature>
<organism evidence="5 6">
    <name type="scientific">Anaeramoeba flamelloides</name>
    <dbReference type="NCBI Taxonomy" id="1746091"/>
    <lineage>
        <taxon>Eukaryota</taxon>
        <taxon>Metamonada</taxon>
        <taxon>Anaeramoebidae</taxon>
        <taxon>Anaeramoeba</taxon>
    </lineage>
</organism>
<dbReference type="InterPro" id="IPR009057">
    <property type="entry name" value="Homeodomain-like_sf"/>
</dbReference>
<evidence type="ECO:0000313" key="5">
    <source>
        <dbReference type="EMBL" id="KAJ6237163.1"/>
    </source>
</evidence>
<proteinExistence type="predicted"/>
<evidence type="ECO:0000313" key="6">
    <source>
        <dbReference type="Proteomes" id="UP001150062"/>
    </source>
</evidence>
<dbReference type="InterPro" id="IPR001005">
    <property type="entry name" value="SANT/Myb"/>
</dbReference>
<accession>A0ABQ8XX31</accession>
<comment type="caution">
    <text evidence="5">The sequence shown here is derived from an EMBL/GenBank/DDBJ whole genome shotgun (WGS) entry which is preliminary data.</text>
</comment>
<dbReference type="InterPro" id="IPR017930">
    <property type="entry name" value="Myb_dom"/>
</dbReference>
<dbReference type="Proteomes" id="UP001150062">
    <property type="component" value="Unassembled WGS sequence"/>
</dbReference>
<dbReference type="PROSITE" id="PS51293">
    <property type="entry name" value="SANT"/>
    <property type="match status" value="1"/>
</dbReference>
<evidence type="ECO:0000259" key="4">
    <source>
        <dbReference type="PROSITE" id="PS51294"/>
    </source>
</evidence>
<feature type="region of interest" description="Disordered" evidence="1">
    <location>
        <begin position="452"/>
        <end position="491"/>
    </location>
</feature>
<protein>
    <submittedName>
        <fullName evidence="5">Transcriptional adapter 2-alpha</fullName>
    </submittedName>
</protein>
<dbReference type="PROSITE" id="PS51294">
    <property type="entry name" value="HTH_MYB"/>
    <property type="match status" value="1"/>
</dbReference>
<dbReference type="SUPFAM" id="SSF46689">
    <property type="entry name" value="Homeodomain-like"/>
    <property type="match status" value="2"/>
</dbReference>
<evidence type="ECO:0000259" key="3">
    <source>
        <dbReference type="PROSITE" id="PS51293"/>
    </source>
</evidence>
<reference evidence="5" key="1">
    <citation type="submission" date="2022-08" db="EMBL/GenBank/DDBJ databases">
        <title>Novel sulfate-reducing endosymbionts in the free-living metamonad Anaeramoeba.</title>
        <authorList>
            <person name="Jerlstrom-Hultqvist J."/>
            <person name="Cepicka I."/>
            <person name="Gallot-Lavallee L."/>
            <person name="Salas-Leiva D."/>
            <person name="Curtis B.A."/>
            <person name="Zahonova K."/>
            <person name="Pipaliya S."/>
            <person name="Dacks J."/>
            <person name="Roger A.J."/>
        </authorList>
    </citation>
    <scope>NUCLEOTIDE SEQUENCE</scope>
    <source>
        <strain evidence="5">Schooner1</strain>
    </source>
</reference>
<dbReference type="Gene3D" id="1.10.10.60">
    <property type="entry name" value="Homeodomain-like"/>
    <property type="match status" value="1"/>
</dbReference>
<feature type="domain" description="SANT" evidence="3">
    <location>
        <begin position="178"/>
        <end position="230"/>
    </location>
</feature>
<dbReference type="PANTHER" id="PTHR12374:SF20">
    <property type="entry name" value="TRANSCRIPTIONAL ADAPTER 2-ALPHA"/>
    <property type="match status" value="1"/>
</dbReference>
<gene>
    <name evidence="5" type="ORF">M0813_26717</name>
</gene>
<sequence>MNLNQFRVNLIINCSGWKGQEYLKIIRYNNNINKQQKYLKWKGSTSILKLRNFTNYLNRYSYVYDKNKIKTKSCNLCKKHLNLEIIEDIDHFLWDCPSYEKNRTIWIKKLIQINKNNKNNIFDIIQNKDSLFILSLVNEKDNYDSLLKFLNKNLEIRAFGTHLRSHDYSVYVCNPKPIYQKGWSVEEEMLLLEGIERKGFGNWSSIATYIGTKTQEQIEEHYLDVYLDSEKLPLPDVNHLVPKKGKGKKKRNKQLYSLYYQSKKQTSSEVVQRSNPKEETETYNKTQSTFAYIAGYMPKRNDFEVEYDNECEKITENMGFEDHGLPWELKYKVLQGYMDRVSERIRRKNFVISRELIYPNSYNLLNQKNKTKKKPKKNENKVVLKKEKEFKRKMKVFTRCFENKKDYEAVCQSLFDEQKVKLAIEKLKDWRQNGITSITEGQDFELEKKSLLNASKKRRRTSHRKRLSSKSRRKLQKNSSSPIPSSSTEVERTVLPGRQLLSEEEIKIAQQLEMIPQQYLAIKNQFLITEQVNTSTELDQNQLDKISTFYRKNSWL</sequence>
<dbReference type="Gene3D" id="1.10.10.10">
    <property type="entry name" value="Winged helix-like DNA-binding domain superfamily/Winged helix DNA-binding domain"/>
    <property type="match status" value="1"/>
</dbReference>
<dbReference type="InterPro" id="IPR017884">
    <property type="entry name" value="SANT_dom"/>
</dbReference>
<dbReference type="PROSITE" id="PS50090">
    <property type="entry name" value="MYB_LIKE"/>
    <property type="match status" value="1"/>
</dbReference>
<evidence type="ECO:0000259" key="2">
    <source>
        <dbReference type="PROSITE" id="PS50090"/>
    </source>
</evidence>
<feature type="compositionally biased region" description="Low complexity" evidence="1">
    <location>
        <begin position="477"/>
        <end position="487"/>
    </location>
</feature>
<dbReference type="PANTHER" id="PTHR12374">
    <property type="entry name" value="TRANSCRIPTIONAL ADAPTOR 2 ADA2 -RELATED"/>
    <property type="match status" value="1"/>
</dbReference>
<dbReference type="Pfam" id="PF22941">
    <property type="entry name" value="TADA2A-like_3rd"/>
    <property type="match status" value="1"/>
</dbReference>
<feature type="domain" description="Myb-like" evidence="2">
    <location>
        <begin position="183"/>
        <end position="226"/>
    </location>
</feature>
<name>A0ABQ8XX31_9EUKA</name>
<dbReference type="InterPro" id="IPR055141">
    <property type="entry name" value="TADA2A_B-like_dom"/>
</dbReference>
<dbReference type="Pfam" id="PF00249">
    <property type="entry name" value="Myb_DNA-binding"/>
    <property type="match status" value="1"/>
</dbReference>
<dbReference type="CDD" id="cd00167">
    <property type="entry name" value="SANT"/>
    <property type="match status" value="1"/>
</dbReference>
<evidence type="ECO:0000256" key="1">
    <source>
        <dbReference type="SAM" id="MobiDB-lite"/>
    </source>
</evidence>
<dbReference type="EMBL" id="JAOAOG010000239">
    <property type="protein sequence ID" value="KAJ6237163.1"/>
    <property type="molecule type" value="Genomic_DNA"/>
</dbReference>
<dbReference type="SMART" id="SM00717">
    <property type="entry name" value="SANT"/>
    <property type="match status" value="1"/>
</dbReference>
<feature type="domain" description="HTH myb-type" evidence="4">
    <location>
        <begin position="183"/>
        <end position="230"/>
    </location>
</feature>
<keyword evidence="6" id="KW-1185">Reference proteome</keyword>